<dbReference type="GO" id="GO:0008418">
    <property type="term" value="F:protein-N-terminal asparagine amidohydrolase activity"/>
    <property type="evidence" value="ECO:0007669"/>
    <property type="project" value="InterPro"/>
</dbReference>
<dbReference type="GeneID" id="20670551"/>
<dbReference type="EMBL" id="KI925458">
    <property type="protein sequence ID" value="ETW81900.1"/>
    <property type="molecule type" value="Genomic_DNA"/>
</dbReference>
<dbReference type="GO" id="GO:0070773">
    <property type="term" value="F:protein-N-terminal glutamine amidohydrolase activity"/>
    <property type="evidence" value="ECO:0007669"/>
    <property type="project" value="InterPro"/>
</dbReference>
<dbReference type="STRING" id="747525.W4K969"/>
<reference evidence="2 4" key="1">
    <citation type="journal article" date="2012" name="New Phytol.">
        <title>Insight into trade-off between wood decay and parasitism from the genome of a fungal forest pathogen.</title>
        <authorList>
            <person name="Olson A."/>
            <person name="Aerts A."/>
            <person name="Asiegbu F."/>
            <person name="Belbahri L."/>
            <person name="Bouzid O."/>
            <person name="Broberg A."/>
            <person name="Canback B."/>
            <person name="Coutinho P.M."/>
            <person name="Cullen D."/>
            <person name="Dalman K."/>
            <person name="Deflorio G."/>
            <person name="van Diepen L.T."/>
            <person name="Dunand C."/>
            <person name="Duplessis S."/>
            <person name="Durling M."/>
            <person name="Gonthier P."/>
            <person name="Grimwood J."/>
            <person name="Fossdal C.G."/>
            <person name="Hansson D."/>
            <person name="Henrissat B."/>
            <person name="Hietala A."/>
            <person name="Himmelstrand K."/>
            <person name="Hoffmeister D."/>
            <person name="Hogberg N."/>
            <person name="James T.Y."/>
            <person name="Karlsson M."/>
            <person name="Kohler A."/>
            <person name="Kues U."/>
            <person name="Lee Y.H."/>
            <person name="Lin Y.C."/>
            <person name="Lind M."/>
            <person name="Lindquist E."/>
            <person name="Lombard V."/>
            <person name="Lucas S."/>
            <person name="Lunden K."/>
            <person name="Morin E."/>
            <person name="Murat C."/>
            <person name="Park J."/>
            <person name="Raffaello T."/>
            <person name="Rouze P."/>
            <person name="Salamov A."/>
            <person name="Schmutz J."/>
            <person name="Solheim H."/>
            <person name="Stahlberg J."/>
            <person name="Velez H."/>
            <person name="de Vries R.P."/>
            <person name="Wiebenga A."/>
            <person name="Woodward S."/>
            <person name="Yakovlev I."/>
            <person name="Garbelotto M."/>
            <person name="Martin F."/>
            <person name="Grigoriev I.V."/>
            <person name="Stenlid J."/>
        </authorList>
    </citation>
    <scope>NUCLEOTIDE SEQUENCE [LARGE SCALE GENOMIC DNA]</scope>
    <source>
        <strain evidence="2 4">TC 32-1</strain>
    </source>
</reference>
<dbReference type="RefSeq" id="XP_009546529.1">
    <property type="nucleotide sequence ID" value="XM_009548234.1"/>
</dbReference>
<proteinExistence type="predicted"/>
<dbReference type="KEGG" id="hir:HETIRDRAFT_318908"/>
<dbReference type="KEGG" id="hir:HETIRDRAFT_125285"/>
<dbReference type="GeneID" id="20666901"/>
<dbReference type="RefSeq" id="XP_009546491.1">
    <property type="nucleotide sequence ID" value="XM_009548196.1"/>
</dbReference>
<organism evidence="2 4">
    <name type="scientific">Heterobasidion irregulare (strain TC 32-1)</name>
    <dbReference type="NCBI Taxonomy" id="747525"/>
    <lineage>
        <taxon>Eukaryota</taxon>
        <taxon>Fungi</taxon>
        <taxon>Dikarya</taxon>
        <taxon>Basidiomycota</taxon>
        <taxon>Agaricomycotina</taxon>
        <taxon>Agaricomycetes</taxon>
        <taxon>Russulales</taxon>
        <taxon>Bondarzewiaceae</taxon>
        <taxon>Heterobasidion</taxon>
        <taxon>Heterobasidion annosum species complex</taxon>
    </lineage>
</organism>
<dbReference type="PANTHER" id="PTHR11750">
    <property type="entry name" value="PROTEIN N-TERMINAL AMIDASE"/>
    <property type="match status" value="1"/>
</dbReference>
<dbReference type="Proteomes" id="UP000030671">
    <property type="component" value="Unassembled WGS sequence"/>
</dbReference>
<evidence type="ECO:0000313" key="3">
    <source>
        <dbReference type="EMBL" id="ETW81939.1"/>
    </source>
</evidence>
<dbReference type="OrthoDB" id="201515at2759"/>
<dbReference type="eggNOG" id="KOG0806">
    <property type="taxonomic scope" value="Eukaryota"/>
</dbReference>
<evidence type="ECO:0000259" key="1">
    <source>
        <dbReference type="PROSITE" id="PS50263"/>
    </source>
</evidence>
<accession>W4K969</accession>
<name>W4K969_HETIT</name>
<dbReference type="InterPro" id="IPR039703">
    <property type="entry name" value="Nta1"/>
</dbReference>
<dbReference type="GO" id="GO:0030163">
    <property type="term" value="P:protein catabolic process"/>
    <property type="evidence" value="ECO:0007669"/>
    <property type="project" value="TreeGrafter"/>
</dbReference>
<protein>
    <recommendedName>
        <fullName evidence="1">CN hydrolase domain-containing protein</fullName>
    </recommendedName>
</protein>
<dbReference type="PANTHER" id="PTHR11750:SF26">
    <property type="entry name" value="PROTEIN N-TERMINAL AMIDASE"/>
    <property type="match status" value="1"/>
</dbReference>
<dbReference type="EMBL" id="KI925458">
    <property type="protein sequence ID" value="ETW81939.1"/>
    <property type="molecule type" value="Genomic_DNA"/>
</dbReference>
<keyword evidence="4" id="KW-1185">Reference proteome</keyword>
<dbReference type="Pfam" id="PF00795">
    <property type="entry name" value="CN_hydrolase"/>
    <property type="match status" value="1"/>
</dbReference>
<dbReference type="AlphaFoldDB" id="W4K969"/>
<dbReference type="HOGENOM" id="CLU_009854_1_0_1"/>
<dbReference type="SUPFAM" id="SSF56317">
    <property type="entry name" value="Carbon-nitrogen hydrolase"/>
    <property type="match status" value="1"/>
</dbReference>
<dbReference type="FunCoup" id="W4K969">
    <property type="interactions" value="4"/>
</dbReference>
<dbReference type="PROSITE" id="PS50263">
    <property type="entry name" value="CN_HYDROLASE"/>
    <property type="match status" value="1"/>
</dbReference>
<sequence>MASTYPLLRIAVIQFAPRIGHVEENIARAHAMCANIQPRSLDLLVLPEMIFSGYVFRDAASISPFLEHPHTGPTSRFCAEMAEKLHCYVVAGYPERLEQSEITKRRDSNGHIIDAIGANSAVVHGPGGERIGGYRKTNLFETDQTWAKPGTGFVTFNLPAPLNTVSLGICMDLNPQPPAVWTLEDGPYEIADYCRVNGTDLLILLNAWLDSGVDEDTAEDWHTLNYWASRLRPLWAHVGDDVNQPPAIIEPRRTVAIVCNRCGEENGKKFAGSSALFALYQGRGRPALLQVMERTQEGIRNWTV</sequence>
<evidence type="ECO:0000313" key="4">
    <source>
        <dbReference type="Proteomes" id="UP000030671"/>
    </source>
</evidence>
<dbReference type="InterPro" id="IPR036526">
    <property type="entry name" value="C-N_Hydrolase_sf"/>
</dbReference>
<feature type="domain" description="CN hydrolase" evidence="1">
    <location>
        <begin position="8"/>
        <end position="304"/>
    </location>
</feature>
<dbReference type="Gene3D" id="3.60.110.10">
    <property type="entry name" value="Carbon-nitrogen hydrolase"/>
    <property type="match status" value="1"/>
</dbReference>
<dbReference type="InterPro" id="IPR003010">
    <property type="entry name" value="C-N_Hydrolase"/>
</dbReference>
<gene>
    <name evidence="3" type="ORF">HETIRDRAFT_125285</name>
    <name evidence="2" type="ORF">HETIRDRAFT_318908</name>
</gene>
<evidence type="ECO:0000313" key="2">
    <source>
        <dbReference type="EMBL" id="ETW81900.1"/>
    </source>
</evidence>